<organism evidence="6 7">
    <name type="scientific">Fermentimicrarchaeum limneticum</name>
    <dbReference type="NCBI Taxonomy" id="2795018"/>
    <lineage>
        <taxon>Archaea</taxon>
        <taxon>Candidatus Micrarchaeota</taxon>
        <taxon>Candidatus Fermentimicrarchaeales</taxon>
        <taxon>Candidatus Fermentimicrarchaeaceae</taxon>
        <taxon>Candidatus Fermentimicrarchaeum</taxon>
    </lineage>
</organism>
<evidence type="ECO:0000313" key="7">
    <source>
        <dbReference type="Proteomes" id="UP000510821"/>
    </source>
</evidence>
<dbReference type="EMBL" id="CP058998">
    <property type="protein sequence ID" value="QLJ52919.1"/>
    <property type="molecule type" value="Genomic_DNA"/>
</dbReference>
<comment type="similarity">
    <text evidence="2 4">Belongs to the eIF-1A family.</text>
</comment>
<reference evidence="7" key="1">
    <citation type="submission" date="2020-07" db="EMBL/GenBank/DDBJ databases">
        <title>Metabolic diversity and evolutionary history of the archaeal phylum ###Micrarchaeota### uncovered from a freshwater lake metagenome.</title>
        <authorList>
            <person name="Kadnikov V.V."/>
            <person name="Savvichev A.S."/>
            <person name="Mardanov A.V."/>
            <person name="Beletsky A.V."/>
            <person name="Chupakov A.V."/>
            <person name="Kokryatskaya N.M."/>
            <person name="Pimenov N.V."/>
            <person name="Ravin N.V."/>
        </authorList>
    </citation>
    <scope>NUCLEOTIDE SEQUENCE [LARGE SCALE GENOMIC DNA]</scope>
</reference>
<gene>
    <name evidence="2" type="primary">eif1a</name>
    <name evidence="6" type="ORF">Sv326_0744</name>
</gene>
<feature type="domain" description="S1-like" evidence="5">
    <location>
        <begin position="8"/>
        <end position="81"/>
    </location>
</feature>
<dbReference type="NCBIfam" id="NF003084">
    <property type="entry name" value="PRK04012.1-3"/>
    <property type="match status" value="1"/>
</dbReference>
<dbReference type="PANTHER" id="PTHR21668">
    <property type="entry name" value="EIF-1A"/>
    <property type="match status" value="1"/>
</dbReference>
<comment type="function">
    <text evidence="1 2">Seems to be required for maximal rate of protein biosynthesis. Enhances ribosome dissociation into subunits and stabilizes the binding of the initiator Met-tRNA(I) to 40 S ribosomal subunits.</text>
</comment>
<dbReference type="Pfam" id="PF01176">
    <property type="entry name" value="eIF-1a"/>
    <property type="match status" value="1"/>
</dbReference>
<name>A0A7D6BC94_FERL1</name>
<dbReference type="CDD" id="cd05793">
    <property type="entry name" value="S1_IF1A"/>
    <property type="match status" value="1"/>
</dbReference>
<dbReference type="InterPro" id="IPR006196">
    <property type="entry name" value="RNA-binding_domain_S1_IF1"/>
</dbReference>
<evidence type="ECO:0000256" key="2">
    <source>
        <dbReference type="HAMAP-Rule" id="MF_00216"/>
    </source>
</evidence>
<protein>
    <recommendedName>
        <fullName evidence="2">Translation initiation factor 1A</fullName>
        <shortName evidence="2">aIF-1A</shortName>
    </recommendedName>
</protein>
<dbReference type="GO" id="GO:0003723">
    <property type="term" value="F:RNA binding"/>
    <property type="evidence" value="ECO:0007669"/>
    <property type="project" value="InterPro"/>
</dbReference>
<dbReference type="NCBIfam" id="TIGR00523">
    <property type="entry name" value="eIF-1A"/>
    <property type="match status" value="1"/>
</dbReference>
<keyword evidence="2 3" id="KW-0648">Protein biosynthesis</keyword>
<dbReference type="Proteomes" id="UP000510821">
    <property type="component" value="Chromosome"/>
</dbReference>
<dbReference type="GO" id="GO:0003743">
    <property type="term" value="F:translation initiation factor activity"/>
    <property type="evidence" value="ECO:0007669"/>
    <property type="project" value="UniProtKB-UniRule"/>
</dbReference>
<sequence length="95" mass="11019">MVEEEPFARVRLPRKGEILGVVIGMMGGSRMLVDCLDGKERMCRVPGKIKRFIWVKDGDAVLIKPWAIEADKKGDIAWRYTRLQADWLRREGYLK</sequence>
<dbReference type="PROSITE" id="PS50832">
    <property type="entry name" value="S1_IF1_TYPE"/>
    <property type="match status" value="1"/>
</dbReference>
<evidence type="ECO:0000256" key="4">
    <source>
        <dbReference type="RuleBase" id="RU004364"/>
    </source>
</evidence>
<dbReference type="HAMAP" id="MF_00216">
    <property type="entry name" value="aIF_1A"/>
    <property type="match status" value="1"/>
</dbReference>
<dbReference type="NCBIfam" id="NF003085">
    <property type="entry name" value="PRK04012.1-5"/>
    <property type="match status" value="1"/>
</dbReference>
<dbReference type="Gene3D" id="2.40.50.140">
    <property type="entry name" value="Nucleic acid-binding proteins"/>
    <property type="match status" value="1"/>
</dbReference>
<evidence type="ECO:0000256" key="1">
    <source>
        <dbReference type="ARBA" id="ARBA00025502"/>
    </source>
</evidence>
<evidence type="ECO:0000313" key="6">
    <source>
        <dbReference type="EMBL" id="QLJ52919.1"/>
    </source>
</evidence>
<accession>A0A7D6BC94</accession>
<dbReference type="InterPro" id="IPR012340">
    <property type="entry name" value="NA-bd_OB-fold"/>
</dbReference>
<evidence type="ECO:0000256" key="3">
    <source>
        <dbReference type="PROSITE-ProRule" id="PRU00181"/>
    </source>
</evidence>
<dbReference type="KEGG" id="flt:Sv326_0744"/>
<keyword evidence="2 3" id="KW-0396">Initiation factor</keyword>
<dbReference type="AlphaFoldDB" id="A0A7D6BC94"/>
<dbReference type="InterPro" id="IPR001253">
    <property type="entry name" value="TIF_eIF-1A"/>
</dbReference>
<evidence type="ECO:0000259" key="5">
    <source>
        <dbReference type="PROSITE" id="PS50832"/>
    </source>
</evidence>
<dbReference type="SUPFAM" id="SSF50249">
    <property type="entry name" value="Nucleic acid-binding proteins"/>
    <property type="match status" value="1"/>
</dbReference>
<proteinExistence type="inferred from homology"/>
<dbReference type="SMART" id="SM00652">
    <property type="entry name" value="eIF1a"/>
    <property type="match status" value="1"/>
</dbReference>